<organism evidence="1 2">
    <name type="scientific">Racocetra persica</name>
    <dbReference type="NCBI Taxonomy" id="160502"/>
    <lineage>
        <taxon>Eukaryota</taxon>
        <taxon>Fungi</taxon>
        <taxon>Fungi incertae sedis</taxon>
        <taxon>Mucoromycota</taxon>
        <taxon>Glomeromycotina</taxon>
        <taxon>Glomeromycetes</taxon>
        <taxon>Diversisporales</taxon>
        <taxon>Gigasporaceae</taxon>
        <taxon>Racocetra</taxon>
    </lineage>
</organism>
<proteinExistence type="predicted"/>
<protein>
    <submittedName>
        <fullName evidence="1">34897_t:CDS:1</fullName>
    </submittedName>
</protein>
<name>A0ACA9S3P4_9GLOM</name>
<comment type="caution">
    <text evidence="1">The sequence shown here is derived from an EMBL/GenBank/DDBJ whole genome shotgun (WGS) entry which is preliminary data.</text>
</comment>
<feature type="non-terminal residue" evidence="1">
    <location>
        <position position="1"/>
    </location>
</feature>
<dbReference type="Proteomes" id="UP000789920">
    <property type="component" value="Unassembled WGS sequence"/>
</dbReference>
<sequence length="63" mass="6957">RKTATLNSTEIKERPAMIKNQPLSFQLTPTDEVVKQADGRQLAAALATHNFVAQSEHQANLLN</sequence>
<keyword evidence="2" id="KW-1185">Reference proteome</keyword>
<gene>
    <name evidence="1" type="ORF">RPERSI_LOCUS26126</name>
</gene>
<evidence type="ECO:0000313" key="2">
    <source>
        <dbReference type="Proteomes" id="UP000789920"/>
    </source>
</evidence>
<dbReference type="EMBL" id="CAJVQC010088153">
    <property type="protein sequence ID" value="CAG8823895.1"/>
    <property type="molecule type" value="Genomic_DNA"/>
</dbReference>
<accession>A0ACA9S3P4</accession>
<evidence type="ECO:0000313" key="1">
    <source>
        <dbReference type="EMBL" id="CAG8823895.1"/>
    </source>
</evidence>
<reference evidence="1" key="1">
    <citation type="submission" date="2021-06" db="EMBL/GenBank/DDBJ databases">
        <authorList>
            <person name="Kallberg Y."/>
            <person name="Tangrot J."/>
            <person name="Rosling A."/>
        </authorList>
    </citation>
    <scope>NUCLEOTIDE SEQUENCE</scope>
    <source>
        <strain evidence="1">MA461A</strain>
    </source>
</reference>